<proteinExistence type="predicted"/>
<name>A0A3R9F872_9VIBR</name>
<feature type="domain" description="EamA" evidence="7">
    <location>
        <begin position="164"/>
        <end position="295"/>
    </location>
</feature>
<comment type="caution">
    <text evidence="8">The sequence shown here is derived from an EMBL/GenBank/DDBJ whole genome shotgun (WGS) entry which is preliminary data.</text>
</comment>
<dbReference type="Proteomes" id="UP000269041">
    <property type="component" value="Unassembled WGS sequence"/>
</dbReference>
<keyword evidence="9" id="KW-1185">Reference proteome</keyword>
<feature type="transmembrane region" description="Helical" evidence="6">
    <location>
        <begin position="219"/>
        <end position="243"/>
    </location>
</feature>
<dbReference type="InterPro" id="IPR037185">
    <property type="entry name" value="EmrE-like"/>
</dbReference>
<feature type="transmembrane region" description="Helical" evidence="6">
    <location>
        <begin position="281"/>
        <end position="298"/>
    </location>
</feature>
<organism evidence="8 9">
    <name type="scientific">Vibrio pectenicida</name>
    <dbReference type="NCBI Taxonomy" id="62763"/>
    <lineage>
        <taxon>Bacteria</taxon>
        <taxon>Pseudomonadati</taxon>
        <taxon>Pseudomonadota</taxon>
        <taxon>Gammaproteobacteria</taxon>
        <taxon>Vibrionales</taxon>
        <taxon>Vibrionaceae</taxon>
        <taxon>Vibrio</taxon>
    </lineage>
</organism>
<evidence type="ECO:0000256" key="5">
    <source>
        <dbReference type="ARBA" id="ARBA00023136"/>
    </source>
</evidence>
<evidence type="ECO:0000256" key="1">
    <source>
        <dbReference type="ARBA" id="ARBA00004651"/>
    </source>
</evidence>
<comment type="subcellular location">
    <subcellularLocation>
        <location evidence="1">Cell membrane</location>
        <topology evidence="1">Multi-pass membrane protein</topology>
    </subcellularLocation>
</comment>
<dbReference type="PANTHER" id="PTHR42920">
    <property type="entry name" value="OS03G0707200 PROTEIN-RELATED"/>
    <property type="match status" value="1"/>
</dbReference>
<feature type="transmembrane region" description="Helical" evidence="6">
    <location>
        <begin position="70"/>
        <end position="90"/>
    </location>
</feature>
<dbReference type="PANTHER" id="PTHR42920:SF11">
    <property type="entry name" value="INNER MEMBRANE PROTEIN YTFF"/>
    <property type="match status" value="1"/>
</dbReference>
<keyword evidence="5 6" id="KW-0472">Membrane</keyword>
<dbReference type="GO" id="GO:0005886">
    <property type="term" value="C:plasma membrane"/>
    <property type="evidence" value="ECO:0007669"/>
    <property type="project" value="UniProtKB-SubCell"/>
</dbReference>
<feature type="domain" description="EamA" evidence="7">
    <location>
        <begin position="16"/>
        <end position="146"/>
    </location>
</feature>
<gene>
    <name evidence="8" type="ORF">EJA03_10305</name>
</gene>
<dbReference type="InterPro" id="IPR051258">
    <property type="entry name" value="Diverse_Substrate_Transporter"/>
</dbReference>
<dbReference type="EMBL" id="RSFA01000041">
    <property type="protein sequence ID" value="RSD31119.1"/>
    <property type="molecule type" value="Genomic_DNA"/>
</dbReference>
<feature type="transmembrane region" description="Helical" evidence="6">
    <location>
        <begin position="40"/>
        <end position="58"/>
    </location>
</feature>
<dbReference type="SUPFAM" id="SSF103481">
    <property type="entry name" value="Multidrug resistance efflux transporter EmrE"/>
    <property type="match status" value="1"/>
</dbReference>
<dbReference type="OrthoDB" id="9787117at2"/>
<feature type="transmembrane region" description="Helical" evidence="6">
    <location>
        <begin position="133"/>
        <end position="155"/>
    </location>
</feature>
<evidence type="ECO:0000256" key="6">
    <source>
        <dbReference type="SAM" id="Phobius"/>
    </source>
</evidence>
<keyword evidence="4 6" id="KW-1133">Transmembrane helix</keyword>
<accession>A0A3R9F872</accession>
<feature type="transmembrane region" description="Helical" evidence="6">
    <location>
        <begin position="161"/>
        <end position="182"/>
    </location>
</feature>
<evidence type="ECO:0000256" key="3">
    <source>
        <dbReference type="ARBA" id="ARBA00022692"/>
    </source>
</evidence>
<keyword evidence="2" id="KW-1003">Cell membrane</keyword>
<keyword evidence="3 6" id="KW-0812">Transmembrane</keyword>
<reference evidence="8 9" key="1">
    <citation type="submission" date="2018-12" db="EMBL/GenBank/DDBJ databases">
        <title>Genomic taxonomy of the Vibrionaceae family.</title>
        <authorList>
            <person name="Gomez-Gil B."/>
            <person name="Enciso-Ibarra K."/>
        </authorList>
    </citation>
    <scope>NUCLEOTIDE SEQUENCE [LARGE SCALE GENOMIC DNA]</scope>
    <source>
        <strain evidence="8 9">CAIM 594</strain>
    </source>
</reference>
<feature type="transmembrane region" description="Helical" evidence="6">
    <location>
        <begin position="255"/>
        <end position="275"/>
    </location>
</feature>
<feature type="transmembrane region" description="Helical" evidence="6">
    <location>
        <begin position="96"/>
        <end position="121"/>
    </location>
</feature>
<evidence type="ECO:0000313" key="9">
    <source>
        <dbReference type="Proteomes" id="UP000269041"/>
    </source>
</evidence>
<evidence type="ECO:0000313" key="8">
    <source>
        <dbReference type="EMBL" id="RSD31119.1"/>
    </source>
</evidence>
<protein>
    <submittedName>
        <fullName evidence="8">EamA family transporter</fullName>
    </submittedName>
</protein>
<dbReference type="Pfam" id="PF00892">
    <property type="entry name" value="EamA"/>
    <property type="match status" value="2"/>
</dbReference>
<feature type="transmembrane region" description="Helical" evidence="6">
    <location>
        <begin position="194"/>
        <end position="213"/>
    </location>
</feature>
<evidence type="ECO:0000256" key="4">
    <source>
        <dbReference type="ARBA" id="ARBA00022989"/>
    </source>
</evidence>
<evidence type="ECO:0000259" key="7">
    <source>
        <dbReference type="Pfam" id="PF00892"/>
    </source>
</evidence>
<sequence>MKQVIKLKQKRISTGLILFASLLWGTTGTAASIIPNVSPFAIGAFSMGLGGILLAMYARNTIRKDRVVLHANRGVLLIGSLALAVYPLAFYSSMSMAGVTIGTVISISCAPFFVATLECLLGKVRVIDRHWVLSFFVGILGIGLLVFSDTSIAISPSGMEYYVGIALGGLAGLAYAIYAWVAKILINKGAHAKSAMGAIFGFGSILLIPSLLITGDNLFSSTLSISVVLYLAFIPMFLGYVCFGYSLKAITATQASLFTLFEPVVAAIFAVLVVGERIEQSGWVGIGLIMMCLFLQSYQPKSKYNLASQSE</sequence>
<evidence type="ECO:0000256" key="2">
    <source>
        <dbReference type="ARBA" id="ARBA00022475"/>
    </source>
</evidence>
<dbReference type="InterPro" id="IPR000620">
    <property type="entry name" value="EamA_dom"/>
</dbReference>
<dbReference type="AlphaFoldDB" id="A0A3R9F872"/>
<dbReference type="RefSeq" id="WP_125321240.1">
    <property type="nucleotide sequence ID" value="NZ_AP024890.1"/>
</dbReference>